<dbReference type="GO" id="GO:0003676">
    <property type="term" value="F:nucleic acid binding"/>
    <property type="evidence" value="ECO:0007669"/>
    <property type="project" value="InterPro"/>
</dbReference>
<organism evidence="3 4">
    <name type="scientific">Puccinia graminis f. sp. tritici</name>
    <dbReference type="NCBI Taxonomy" id="56615"/>
    <lineage>
        <taxon>Eukaryota</taxon>
        <taxon>Fungi</taxon>
        <taxon>Dikarya</taxon>
        <taxon>Basidiomycota</taxon>
        <taxon>Pucciniomycotina</taxon>
        <taxon>Pucciniomycetes</taxon>
        <taxon>Pucciniales</taxon>
        <taxon>Pucciniaceae</taxon>
        <taxon>Puccinia</taxon>
    </lineage>
</organism>
<feature type="compositionally biased region" description="Polar residues" evidence="2">
    <location>
        <begin position="51"/>
        <end position="63"/>
    </location>
</feature>
<sequence length="158" mass="17187">MATRLHQSAMASGSASAMAVSSQSTRGSHPPSSRGGRGRGNFRHARGFTRPPNQTSRPQTGSNIPPPDNWARQYLTPEFPCNLCWEWGHWAPDCPRVKENLPPLDDPRKTNPSWKPKKSSVLSGRLYKSGELASVSAAPENPDDPLCDTGATNHTAFP</sequence>
<evidence type="ECO:0000313" key="4">
    <source>
        <dbReference type="Proteomes" id="UP000324748"/>
    </source>
</evidence>
<dbReference type="EMBL" id="VSWC01000014">
    <property type="protein sequence ID" value="KAA1114774.1"/>
    <property type="molecule type" value="Genomic_DNA"/>
</dbReference>
<dbReference type="Proteomes" id="UP000324748">
    <property type="component" value="Unassembled WGS sequence"/>
</dbReference>
<feature type="region of interest" description="Disordered" evidence="2">
    <location>
        <begin position="96"/>
        <end position="158"/>
    </location>
</feature>
<feature type="compositionally biased region" description="Basic residues" evidence="2">
    <location>
        <begin position="36"/>
        <end position="47"/>
    </location>
</feature>
<keyword evidence="1" id="KW-0507">mRNA processing</keyword>
<protein>
    <recommendedName>
        <fullName evidence="5">CCHC-type domain-containing protein</fullName>
    </recommendedName>
</protein>
<name>A0A5B0QPD0_PUCGR</name>
<dbReference type="AlphaFoldDB" id="A0A5B0QPD0"/>
<dbReference type="GO" id="GO:0008270">
    <property type="term" value="F:zinc ion binding"/>
    <property type="evidence" value="ECO:0007669"/>
    <property type="project" value="InterPro"/>
</dbReference>
<gene>
    <name evidence="3" type="ORF">PGT21_050165</name>
</gene>
<feature type="region of interest" description="Disordered" evidence="2">
    <location>
        <begin position="1"/>
        <end position="72"/>
    </location>
</feature>
<evidence type="ECO:0000256" key="2">
    <source>
        <dbReference type="SAM" id="MobiDB-lite"/>
    </source>
</evidence>
<comment type="caution">
    <text evidence="3">The sequence shown here is derived from an EMBL/GenBank/DDBJ whole genome shotgun (WGS) entry which is preliminary data.</text>
</comment>
<feature type="compositionally biased region" description="Low complexity" evidence="2">
    <location>
        <begin position="7"/>
        <end position="34"/>
    </location>
</feature>
<evidence type="ECO:0000313" key="3">
    <source>
        <dbReference type="EMBL" id="KAA1114774.1"/>
    </source>
</evidence>
<dbReference type="InterPro" id="IPR036875">
    <property type="entry name" value="Znf_CCHC_sf"/>
</dbReference>
<dbReference type="SUPFAM" id="SSF57756">
    <property type="entry name" value="Retrovirus zinc finger-like domains"/>
    <property type="match status" value="1"/>
</dbReference>
<evidence type="ECO:0008006" key="5">
    <source>
        <dbReference type="Google" id="ProtNLM"/>
    </source>
</evidence>
<dbReference type="OrthoDB" id="2507554at2759"/>
<proteinExistence type="predicted"/>
<reference evidence="3 4" key="1">
    <citation type="submission" date="2019-05" db="EMBL/GenBank/DDBJ databases">
        <title>Emergence of the Ug99 lineage of the wheat stem rust pathogen through somatic hybridization.</title>
        <authorList>
            <person name="Li F."/>
            <person name="Upadhyaya N.M."/>
            <person name="Sperschneider J."/>
            <person name="Matny O."/>
            <person name="Nguyen-Phuc H."/>
            <person name="Mago R."/>
            <person name="Raley C."/>
            <person name="Miller M.E."/>
            <person name="Silverstein K.A.T."/>
            <person name="Henningsen E."/>
            <person name="Hirsch C.D."/>
            <person name="Visser B."/>
            <person name="Pretorius Z.A."/>
            <person name="Steffenson B.J."/>
            <person name="Schwessinger B."/>
            <person name="Dodds P.N."/>
            <person name="Figueroa M."/>
        </authorList>
    </citation>
    <scope>NUCLEOTIDE SEQUENCE [LARGE SCALE GENOMIC DNA]</scope>
    <source>
        <strain evidence="3">21-0</strain>
    </source>
</reference>
<feature type="compositionally biased region" description="Basic and acidic residues" evidence="2">
    <location>
        <begin position="96"/>
        <end position="109"/>
    </location>
</feature>
<dbReference type="GO" id="GO:0006397">
    <property type="term" value="P:mRNA processing"/>
    <property type="evidence" value="ECO:0007669"/>
    <property type="project" value="UniProtKB-KW"/>
</dbReference>
<evidence type="ECO:0000256" key="1">
    <source>
        <dbReference type="ARBA" id="ARBA00022664"/>
    </source>
</evidence>
<keyword evidence="4" id="KW-1185">Reference proteome</keyword>
<accession>A0A5B0QPD0</accession>